<comment type="caution">
    <text evidence="2">The sequence shown here is derived from an EMBL/GenBank/DDBJ whole genome shotgun (WGS) entry which is preliminary data.</text>
</comment>
<proteinExistence type="predicted"/>
<evidence type="ECO:0000259" key="1">
    <source>
        <dbReference type="Pfam" id="PF17338"/>
    </source>
</evidence>
<feature type="non-terminal residue" evidence="2">
    <location>
        <position position="74"/>
    </location>
</feature>
<name>X1QBG8_9ZZZZ</name>
<sequence length="74" mass="8277">MLKLSKASKMPCKSWSLEAIDTCAGSRDPVTGELVPVCADCYAAKGTYRFPAVKALRVHNKQDWKRDDWVSDMV</sequence>
<accession>X1QBG8</accession>
<evidence type="ECO:0000313" key="2">
    <source>
        <dbReference type="EMBL" id="GAI65558.1"/>
    </source>
</evidence>
<dbReference type="InterPro" id="IPR020290">
    <property type="entry name" value="Gp88"/>
</dbReference>
<organism evidence="2">
    <name type="scientific">marine sediment metagenome</name>
    <dbReference type="NCBI Taxonomy" id="412755"/>
    <lineage>
        <taxon>unclassified sequences</taxon>
        <taxon>metagenomes</taxon>
        <taxon>ecological metagenomes</taxon>
    </lineage>
</organism>
<gene>
    <name evidence="2" type="ORF">S12H4_10765</name>
</gene>
<feature type="domain" description="Gene product 88" evidence="1">
    <location>
        <begin position="6"/>
        <end position="72"/>
    </location>
</feature>
<protein>
    <recommendedName>
        <fullName evidence="1">Gene product 88 domain-containing protein</fullName>
    </recommendedName>
</protein>
<dbReference type="Pfam" id="PF17338">
    <property type="entry name" value="GP88"/>
    <property type="match status" value="1"/>
</dbReference>
<dbReference type="EMBL" id="BARW01004677">
    <property type="protein sequence ID" value="GAI65558.1"/>
    <property type="molecule type" value="Genomic_DNA"/>
</dbReference>
<reference evidence="2" key="1">
    <citation type="journal article" date="2014" name="Front. Microbiol.">
        <title>High frequency of phylogenetically diverse reductive dehalogenase-homologous genes in deep subseafloor sedimentary metagenomes.</title>
        <authorList>
            <person name="Kawai M."/>
            <person name="Futagami T."/>
            <person name="Toyoda A."/>
            <person name="Takaki Y."/>
            <person name="Nishi S."/>
            <person name="Hori S."/>
            <person name="Arai W."/>
            <person name="Tsubouchi T."/>
            <person name="Morono Y."/>
            <person name="Uchiyama I."/>
            <person name="Ito T."/>
            <person name="Fujiyama A."/>
            <person name="Inagaki F."/>
            <person name="Takami H."/>
        </authorList>
    </citation>
    <scope>NUCLEOTIDE SEQUENCE</scope>
    <source>
        <strain evidence="2">Expedition CK06-06</strain>
    </source>
</reference>
<dbReference type="AlphaFoldDB" id="X1QBG8"/>